<proteinExistence type="predicted"/>
<dbReference type="InterPro" id="IPR008949">
    <property type="entry name" value="Isoprenoid_synthase_dom_sf"/>
</dbReference>
<dbReference type="Proteomes" id="UP001597108">
    <property type="component" value="Unassembled WGS sequence"/>
</dbReference>
<dbReference type="Pfam" id="PF00494">
    <property type="entry name" value="SQS_PSY"/>
    <property type="match status" value="1"/>
</dbReference>
<evidence type="ECO:0000313" key="2">
    <source>
        <dbReference type="Proteomes" id="UP001597108"/>
    </source>
</evidence>
<dbReference type="InterPro" id="IPR002060">
    <property type="entry name" value="Squ/phyt_synthse"/>
</dbReference>
<gene>
    <name evidence="1" type="ORF">ACFQ2S_13725</name>
</gene>
<sequence>MSLDACAAIVARGDPDRFLATMAAPVVAREVLLPLYAFNVEVARLPWVSPEPMICEMRLQWWRDLLTQIAGGAVPDTHEIASPLAGVIGQNGVAVEVLDRLVAARQWDIYRDPFEDDGALHAYIDATAAGLTWAAANALGAPDGSESAIRDAGWAAGLASYLRAVPELEAHGRRPLVDGRPAAVAALAQAGLDRLARARKATIPAKAIPALRAGWRAKATLERAAKEPARVADGALHESEFVRRGGLFLRSLRGTW</sequence>
<protein>
    <submittedName>
        <fullName evidence="1">Squalene/phytoene synthase family protein</fullName>
    </submittedName>
</protein>
<name>A0ABW3IRG4_9RHOB</name>
<dbReference type="Gene3D" id="1.10.600.10">
    <property type="entry name" value="Farnesyl Diphosphate Synthase"/>
    <property type="match status" value="1"/>
</dbReference>
<keyword evidence="2" id="KW-1185">Reference proteome</keyword>
<dbReference type="EMBL" id="JBHTJT010000030">
    <property type="protein sequence ID" value="MFD0980707.1"/>
    <property type="molecule type" value="Genomic_DNA"/>
</dbReference>
<dbReference type="RefSeq" id="WP_386075255.1">
    <property type="nucleotide sequence ID" value="NZ_JBHTJT010000030.1"/>
</dbReference>
<comment type="caution">
    <text evidence="1">The sequence shown here is derived from an EMBL/GenBank/DDBJ whole genome shotgun (WGS) entry which is preliminary data.</text>
</comment>
<reference evidence="2" key="1">
    <citation type="journal article" date="2019" name="Int. J. Syst. Evol. Microbiol.">
        <title>The Global Catalogue of Microorganisms (GCM) 10K type strain sequencing project: providing services to taxonomists for standard genome sequencing and annotation.</title>
        <authorList>
            <consortium name="The Broad Institute Genomics Platform"/>
            <consortium name="The Broad Institute Genome Sequencing Center for Infectious Disease"/>
            <person name="Wu L."/>
            <person name="Ma J."/>
        </authorList>
    </citation>
    <scope>NUCLEOTIDE SEQUENCE [LARGE SCALE GENOMIC DNA]</scope>
    <source>
        <strain evidence="2">CCUG 60524</strain>
    </source>
</reference>
<dbReference type="SUPFAM" id="SSF48576">
    <property type="entry name" value="Terpenoid synthases"/>
    <property type="match status" value="1"/>
</dbReference>
<accession>A0ABW3IRG4</accession>
<evidence type="ECO:0000313" key="1">
    <source>
        <dbReference type="EMBL" id="MFD0980707.1"/>
    </source>
</evidence>
<organism evidence="1 2">
    <name type="scientific">Tropicimonas aquimaris</name>
    <dbReference type="NCBI Taxonomy" id="914152"/>
    <lineage>
        <taxon>Bacteria</taxon>
        <taxon>Pseudomonadati</taxon>
        <taxon>Pseudomonadota</taxon>
        <taxon>Alphaproteobacteria</taxon>
        <taxon>Rhodobacterales</taxon>
        <taxon>Roseobacteraceae</taxon>
        <taxon>Tropicimonas</taxon>
    </lineage>
</organism>